<accession>A0A1X7BPZ1</accession>
<dbReference type="InterPro" id="IPR052173">
    <property type="entry name" value="Beta-lactam_resp_regulator"/>
</dbReference>
<name>A0A1X7BPZ1_9RHOB</name>
<keyword evidence="1" id="KW-0472">Membrane</keyword>
<sequence>MTANSVFNAYLDANIMLVLAACLWALTRYALCHSSLRHAFSLQLQVVYGVMLAVVFTPVVVGFYSLLSQIGLWRSDLVPSLSDVALAQYLSGRFEMAPTTFETLWMWRTVFTQDVTTLGSPLGMAVAGLGIAGIAVFALRLLANVVRVSRLIGQSYVLRRINGIDIRLSDKVTVPFSTRAWRRRYIVLPSALLSDADDLRIAVSHELQHMRQGDLGWEIALEALRPLFFWNPAFAYFKREVDELRELACDQQVLLRRRFGVGAYCDCLLRVCRDALGQGTRRQVLMPSVPLVSSERNRRAARFLKRRVVSMTSQRRPLPGRWVTGLLVVPLLAVISVGAIASQGSGDWSQDRLMLSTIVNLERLDQRTLANPY</sequence>
<dbReference type="PANTHER" id="PTHR34978:SF3">
    <property type="entry name" value="SLR0241 PROTEIN"/>
    <property type="match status" value="1"/>
</dbReference>
<dbReference type="Proteomes" id="UP000193224">
    <property type="component" value="Unassembled WGS sequence"/>
</dbReference>
<keyword evidence="1" id="KW-1133">Transmembrane helix</keyword>
<dbReference type="CDD" id="cd07341">
    <property type="entry name" value="M56_BlaR1_MecR1_like"/>
    <property type="match status" value="1"/>
</dbReference>
<dbReference type="RefSeq" id="WP_085799637.1">
    <property type="nucleotide sequence ID" value="NZ_FWXB01000004.1"/>
</dbReference>
<feature type="transmembrane region" description="Helical" evidence="1">
    <location>
        <begin position="46"/>
        <end position="67"/>
    </location>
</feature>
<feature type="domain" description="Peptidase M56" evidence="2">
    <location>
        <begin position="162"/>
        <end position="271"/>
    </location>
</feature>
<keyword evidence="4" id="KW-1185">Reference proteome</keyword>
<keyword evidence="1" id="KW-0812">Transmembrane</keyword>
<evidence type="ECO:0000256" key="1">
    <source>
        <dbReference type="SAM" id="Phobius"/>
    </source>
</evidence>
<dbReference type="Pfam" id="PF05569">
    <property type="entry name" value="Peptidase_M56"/>
    <property type="match status" value="1"/>
</dbReference>
<dbReference type="AlphaFoldDB" id="A0A1X7BPZ1"/>
<dbReference type="PANTHER" id="PTHR34978">
    <property type="entry name" value="POSSIBLE SENSOR-TRANSDUCER PROTEIN BLAR"/>
    <property type="match status" value="1"/>
</dbReference>
<proteinExistence type="predicted"/>
<evidence type="ECO:0000313" key="4">
    <source>
        <dbReference type="Proteomes" id="UP000193224"/>
    </source>
</evidence>
<protein>
    <submittedName>
        <fullName evidence="3">BlaR1 peptidase M56</fullName>
    </submittedName>
</protein>
<evidence type="ECO:0000313" key="3">
    <source>
        <dbReference type="EMBL" id="SMC11673.1"/>
    </source>
</evidence>
<organism evidence="3 4">
    <name type="scientific">Roseovarius aestuarii</name>
    <dbReference type="NCBI Taxonomy" id="475083"/>
    <lineage>
        <taxon>Bacteria</taxon>
        <taxon>Pseudomonadati</taxon>
        <taxon>Pseudomonadota</taxon>
        <taxon>Alphaproteobacteria</taxon>
        <taxon>Rhodobacterales</taxon>
        <taxon>Roseobacteraceae</taxon>
        <taxon>Roseovarius</taxon>
    </lineage>
</organism>
<feature type="transmembrane region" description="Helical" evidence="1">
    <location>
        <begin position="122"/>
        <end position="143"/>
    </location>
</feature>
<dbReference type="EMBL" id="FWXB01000004">
    <property type="protein sequence ID" value="SMC11673.1"/>
    <property type="molecule type" value="Genomic_DNA"/>
</dbReference>
<evidence type="ECO:0000259" key="2">
    <source>
        <dbReference type="Pfam" id="PF05569"/>
    </source>
</evidence>
<gene>
    <name evidence="3" type="ORF">ROA7745_01490</name>
</gene>
<reference evidence="3 4" key="1">
    <citation type="submission" date="2017-03" db="EMBL/GenBank/DDBJ databases">
        <authorList>
            <person name="Afonso C.L."/>
            <person name="Miller P.J."/>
            <person name="Scott M.A."/>
            <person name="Spackman E."/>
            <person name="Goraichik I."/>
            <person name="Dimitrov K.M."/>
            <person name="Suarez D.L."/>
            <person name="Swayne D.E."/>
        </authorList>
    </citation>
    <scope>NUCLEOTIDE SEQUENCE [LARGE SCALE GENOMIC DNA]</scope>
    <source>
        <strain evidence="3 4">CECT 7745</strain>
    </source>
</reference>
<dbReference type="OrthoDB" id="7743548at2"/>
<feature type="transmembrane region" description="Helical" evidence="1">
    <location>
        <begin position="6"/>
        <end position="26"/>
    </location>
</feature>
<dbReference type="InterPro" id="IPR008756">
    <property type="entry name" value="Peptidase_M56"/>
</dbReference>
<feature type="transmembrane region" description="Helical" evidence="1">
    <location>
        <begin position="322"/>
        <end position="341"/>
    </location>
</feature>